<dbReference type="EMBL" id="KI546100">
    <property type="protein sequence ID" value="EST45268.1"/>
    <property type="molecule type" value="Genomic_DNA"/>
</dbReference>
<reference evidence="1 2" key="1">
    <citation type="journal article" date="2014" name="PLoS Genet.">
        <title>The Genome of Spironucleus salmonicida Highlights a Fish Pathogen Adapted to Fluctuating Environments.</title>
        <authorList>
            <person name="Xu F."/>
            <person name="Jerlstrom-Hultqvist J."/>
            <person name="Einarsson E."/>
            <person name="Astvaldsson A."/>
            <person name="Svard S.G."/>
            <person name="Andersson J.O."/>
        </authorList>
    </citation>
    <scope>NUCLEOTIDE SEQUENCE</scope>
    <source>
        <strain evidence="2">ATCC 50377</strain>
    </source>
</reference>
<sequence>MSTQSLEEKTKLISYCLQKLYKQKDEKKVYILIQKAKNQSDIWKKISNPARMNYQECKTIYYKFIAPKVLQNDIQDETLSKRQILFQQLFKDQIILKKLINTDKINNSCLVTDFIQDFILKFNLNTVTIGKQTSQQLQFIGQRLVKVFSKEFSLVDTARGEKSSVLQVPNIETAEAYLLFLDNVITNNKLQ</sequence>
<dbReference type="EMBL" id="AUWU02000001">
    <property type="protein sequence ID" value="KAH0576866.1"/>
    <property type="molecule type" value="Genomic_DNA"/>
</dbReference>
<keyword evidence="3" id="KW-1185">Reference proteome</keyword>
<dbReference type="Proteomes" id="UP000018208">
    <property type="component" value="Unassembled WGS sequence"/>
</dbReference>
<protein>
    <submittedName>
        <fullName evidence="1">Uncharacterized protein</fullName>
    </submittedName>
</protein>
<dbReference type="AlphaFoldDB" id="V6LM24"/>
<dbReference type="VEuPathDB" id="GiardiaDB:SS50377_20212"/>
<reference evidence="2" key="2">
    <citation type="submission" date="2020-12" db="EMBL/GenBank/DDBJ databases">
        <title>New Spironucleus salmonicida genome in near-complete chromosomes.</title>
        <authorList>
            <person name="Xu F."/>
            <person name="Kurt Z."/>
            <person name="Jimenez-Gonzalez A."/>
            <person name="Astvaldsson A."/>
            <person name="Andersson J.O."/>
            <person name="Svard S.G."/>
        </authorList>
    </citation>
    <scope>NUCLEOTIDE SEQUENCE</scope>
    <source>
        <strain evidence="2">ATCC 50377</strain>
    </source>
</reference>
<name>V6LM24_9EUKA</name>
<organism evidence="1">
    <name type="scientific">Spironucleus salmonicida</name>
    <dbReference type="NCBI Taxonomy" id="348837"/>
    <lineage>
        <taxon>Eukaryota</taxon>
        <taxon>Metamonada</taxon>
        <taxon>Diplomonadida</taxon>
        <taxon>Hexamitidae</taxon>
        <taxon>Hexamitinae</taxon>
        <taxon>Spironucleus</taxon>
    </lineage>
</organism>
<evidence type="ECO:0000313" key="1">
    <source>
        <dbReference type="EMBL" id="EST45268.1"/>
    </source>
</evidence>
<gene>
    <name evidence="1" type="ORF">SS50377_14844</name>
    <name evidence="2" type="ORF">SS50377_20212</name>
</gene>
<evidence type="ECO:0000313" key="2">
    <source>
        <dbReference type="EMBL" id="KAH0576866.1"/>
    </source>
</evidence>
<accession>V6LM24</accession>
<evidence type="ECO:0000313" key="3">
    <source>
        <dbReference type="Proteomes" id="UP000018208"/>
    </source>
</evidence>
<proteinExistence type="predicted"/>